<comment type="caution">
    <text evidence="1">The sequence shown here is derived from an EMBL/GenBank/DDBJ whole genome shotgun (WGS) entry which is preliminary data.</text>
</comment>
<proteinExistence type="predicted"/>
<protein>
    <submittedName>
        <fullName evidence="1">DUF2283 domain-containing protein</fullName>
    </submittedName>
</protein>
<dbReference type="Proteomes" id="UP001525890">
    <property type="component" value="Unassembled WGS sequence"/>
</dbReference>
<evidence type="ECO:0000313" key="2">
    <source>
        <dbReference type="Proteomes" id="UP001525890"/>
    </source>
</evidence>
<accession>A0ABT2MJB4</accession>
<gene>
    <name evidence="1" type="ORF">NG799_00600</name>
</gene>
<dbReference type="PANTHER" id="PTHR37029:SF1">
    <property type="entry name" value="SSR1768 PROTEIN"/>
    <property type="match status" value="1"/>
</dbReference>
<dbReference type="EMBL" id="JAMXFF010000001">
    <property type="protein sequence ID" value="MCT7964827.1"/>
    <property type="molecule type" value="Genomic_DNA"/>
</dbReference>
<evidence type="ECO:0000313" key="1">
    <source>
        <dbReference type="EMBL" id="MCT7964827.1"/>
    </source>
</evidence>
<sequence length="205" mass="24102">MDKGDRRFAEAIALTATLSEAFLLSDRFWQPWGIEWRKVTPNRWQHWPIAGNRGLNLQRSRSVVRVPKPQENITQTFRGRTMKISYNPETDVLNIYFQESPVEKREREQPDRILDYDKNGNLVRLKILNASQRVSNPQRVEYSVILPNPVTEEGKPLSLSDQLAFMQLPLAERRRILAAQSEAMIEHYEQDTEWREFQGSDIMVY</sequence>
<keyword evidence="2" id="KW-1185">Reference proteome</keyword>
<dbReference type="InterPro" id="IPR019270">
    <property type="entry name" value="DUF2283"/>
</dbReference>
<name>A0ABT2MJB4_9CYAN</name>
<reference evidence="1 2" key="1">
    <citation type="journal article" date="2022" name="Front. Microbiol.">
        <title>High genomic differentiation and limited gene flow indicate recent cryptic speciation within the genus Laspinema (cyanobacteria).</title>
        <authorList>
            <person name="Stanojkovic A."/>
            <person name="Skoupy S."/>
            <person name="Skaloud P."/>
            <person name="Dvorak P."/>
        </authorList>
    </citation>
    <scope>NUCLEOTIDE SEQUENCE [LARGE SCALE GENOMIC DNA]</scope>
    <source>
        <strain evidence="1 2">D2a</strain>
    </source>
</reference>
<dbReference type="Pfam" id="PF10049">
    <property type="entry name" value="DUF2283"/>
    <property type="match status" value="1"/>
</dbReference>
<organism evidence="1 2">
    <name type="scientific">Laspinema palackyanum D2a</name>
    <dbReference type="NCBI Taxonomy" id="2953684"/>
    <lineage>
        <taxon>Bacteria</taxon>
        <taxon>Bacillati</taxon>
        <taxon>Cyanobacteriota</taxon>
        <taxon>Cyanophyceae</taxon>
        <taxon>Oscillatoriophycideae</taxon>
        <taxon>Oscillatoriales</taxon>
        <taxon>Laspinemataceae</taxon>
        <taxon>Laspinema</taxon>
        <taxon>Laspinema palackyanum</taxon>
    </lineage>
</organism>
<dbReference type="PANTHER" id="PTHR37029">
    <property type="entry name" value="SSR1768 PROTEIN"/>
    <property type="match status" value="1"/>
</dbReference>